<evidence type="ECO:0000313" key="1">
    <source>
        <dbReference type="EMBL" id="CSC05073.1"/>
    </source>
</evidence>
<proteinExistence type="predicted"/>
<evidence type="ECO:0000313" key="2">
    <source>
        <dbReference type="Proteomes" id="UP000046067"/>
    </source>
</evidence>
<protein>
    <submittedName>
        <fullName evidence="1">Uncharacterized protein</fullName>
    </submittedName>
</protein>
<gene>
    <name evidence="1" type="ORF">ERS013201_01664</name>
</gene>
<dbReference type="EMBL" id="CWQJ01000008">
    <property type="protein sequence ID" value="CSC05073.1"/>
    <property type="molecule type" value="Genomic_DNA"/>
</dbReference>
<name>A0A655X3J5_VIBCL</name>
<sequence length="110" mass="13015">MFTTLVFLFFSSLIYLYPKKFEIVGEFCSCLHLLQHIFHKSPFVINVRELQLENKNLLLLMQVTLQRIDLVNVGYHHVLCKSERLRIPVVNVHYFDKQSGVFIIDNAINY</sequence>
<dbReference type="AlphaFoldDB" id="A0A655X3J5"/>
<reference evidence="1 2" key="1">
    <citation type="submission" date="2015-07" db="EMBL/GenBank/DDBJ databases">
        <authorList>
            <consortium name="Pathogen Informatics"/>
        </authorList>
    </citation>
    <scope>NUCLEOTIDE SEQUENCE [LARGE SCALE GENOMIC DNA]</scope>
    <source>
        <strain evidence="1 2">A325</strain>
    </source>
</reference>
<dbReference type="Proteomes" id="UP000046067">
    <property type="component" value="Unassembled WGS sequence"/>
</dbReference>
<accession>A0A655X3J5</accession>
<organism evidence="1 2">
    <name type="scientific">Vibrio cholerae</name>
    <dbReference type="NCBI Taxonomy" id="666"/>
    <lineage>
        <taxon>Bacteria</taxon>
        <taxon>Pseudomonadati</taxon>
        <taxon>Pseudomonadota</taxon>
        <taxon>Gammaproteobacteria</taxon>
        <taxon>Vibrionales</taxon>
        <taxon>Vibrionaceae</taxon>
        <taxon>Vibrio</taxon>
    </lineage>
</organism>